<evidence type="ECO:0000256" key="1">
    <source>
        <dbReference type="SAM" id="Phobius"/>
    </source>
</evidence>
<keyword evidence="2" id="KW-0732">Signal</keyword>
<dbReference type="EMBL" id="LN890655">
    <property type="protein sequence ID" value="CUS01910.1"/>
    <property type="molecule type" value="Genomic_DNA"/>
</dbReference>
<dbReference type="OrthoDB" id="160653at2"/>
<feature type="transmembrane region" description="Helical" evidence="1">
    <location>
        <begin position="388"/>
        <end position="409"/>
    </location>
</feature>
<dbReference type="AlphaFoldDB" id="A0A160T0R3"/>
<keyword evidence="1" id="KW-1133">Transmembrane helix</keyword>
<dbReference type="KEGG" id="pbf:CFX0092_A0029"/>
<feature type="transmembrane region" description="Helical" evidence="1">
    <location>
        <begin position="278"/>
        <end position="306"/>
    </location>
</feature>
<reference evidence="3" key="1">
    <citation type="submission" date="2016-01" db="EMBL/GenBank/DDBJ databases">
        <authorList>
            <person name="Mcilroy J.S."/>
            <person name="Karst M S."/>
            <person name="Albertsen M."/>
        </authorList>
    </citation>
    <scope>NUCLEOTIDE SEQUENCE</scope>
    <source>
        <strain evidence="3">Cfx-K</strain>
    </source>
</reference>
<evidence type="ECO:0000256" key="2">
    <source>
        <dbReference type="SAM" id="SignalP"/>
    </source>
</evidence>
<sequence length="425" mass="44360">MRRNILLSVLLIGFLLLAALFWPSPRASAADIRTGDHVIVAADEIIDDDLVISANLIEINGTITGDLIATGSQIVVRGAVGGSAALAAQSIDVAGQIDGSLYAAGYAMRLLDGAAVGRNLFFGGFSLLTHPQSTVERAAHVTGSQMTHNGTIGGDLNVSLGGLDVNGVVGGNLTGRTGPSGTAAPQMPFAMPGLPAVTMLAPGLRVAPEAQIGGEIVAREVVPTPAPTTGFLGLPIWLLNRIGETIGLLLTALVIIAMAPRFIPAVSDALRRQPLPSLGWGLLVYLVLFPIGLIGGLILVVLLAIAVNLVTFGRYTAAILGLSASFWVFALFLFLFFVYMVAWLVVGHLIGRGLLSRLGGSTPGRGMQFLYVFVGVILFQLLRAVPILSFFLAFIVGTLALGALFVAWLERRRAIAAGKTTLPSV</sequence>
<evidence type="ECO:0000313" key="3">
    <source>
        <dbReference type="EMBL" id="CUS01910.1"/>
    </source>
</evidence>
<organism evidence="3 4">
    <name type="scientific">Candidatus Promineifilum breve</name>
    <dbReference type="NCBI Taxonomy" id="1806508"/>
    <lineage>
        <taxon>Bacteria</taxon>
        <taxon>Bacillati</taxon>
        <taxon>Chloroflexota</taxon>
        <taxon>Ardenticatenia</taxon>
        <taxon>Candidatus Promineifilales</taxon>
        <taxon>Candidatus Promineifilaceae</taxon>
        <taxon>Candidatus Promineifilum</taxon>
    </lineage>
</organism>
<dbReference type="Proteomes" id="UP000215027">
    <property type="component" value="Chromosome I"/>
</dbReference>
<name>A0A160T0R3_9CHLR</name>
<feature type="transmembrane region" description="Helical" evidence="1">
    <location>
        <begin position="246"/>
        <end position="266"/>
    </location>
</feature>
<feature type="transmembrane region" description="Helical" evidence="1">
    <location>
        <begin position="366"/>
        <end position="382"/>
    </location>
</feature>
<keyword evidence="1" id="KW-0472">Membrane</keyword>
<feature type="chain" id="PRO_5007819964" description="Polymer-forming cytoskeletal protein" evidence="2">
    <location>
        <begin position="30"/>
        <end position="425"/>
    </location>
</feature>
<keyword evidence="4" id="KW-1185">Reference proteome</keyword>
<proteinExistence type="predicted"/>
<protein>
    <recommendedName>
        <fullName evidence="5">Polymer-forming cytoskeletal protein</fullName>
    </recommendedName>
</protein>
<evidence type="ECO:0000313" key="4">
    <source>
        <dbReference type="Proteomes" id="UP000215027"/>
    </source>
</evidence>
<feature type="transmembrane region" description="Helical" evidence="1">
    <location>
        <begin position="326"/>
        <end position="346"/>
    </location>
</feature>
<feature type="signal peptide" evidence="2">
    <location>
        <begin position="1"/>
        <end position="29"/>
    </location>
</feature>
<evidence type="ECO:0008006" key="5">
    <source>
        <dbReference type="Google" id="ProtNLM"/>
    </source>
</evidence>
<keyword evidence="1" id="KW-0812">Transmembrane</keyword>
<accession>A0A160T0R3</accession>
<gene>
    <name evidence="3" type="ORF">CFX0092_A0029</name>
</gene>
<dbReference type="RefSeq" id="WP_095041585.1">
    <property type="nucleotide sequence ID" value="NZ_LN890655.1"/>
</dbReference>